<keyword evidence="4" id="KW-0902">Two-component regulatory system</keyword>
<dbReference type="PANTHER" id="PTHR45339:SF1">
    <property type="entry name" value="HYBRID SIGNAL TRANSDUCTION HISTIDINE KINASE J"/>
    <property type="match status" value="1"/>
</dbReference>
<dbReference type="SUPFAM" id="SSF52172">
    <property type="entry name" value="CheY-like"/>
    <property type="match status" value="1"/>
</dbReference>
<dbReference type="PRINTS" id="PR00344">
    <property type="entry name" value="BCTRLSENSOR"/>
</dbReference>
<dbReference type="SMART" id="SM00448">
    <property type="entry name" value="REC"/>
    <property type="match status" value="1"/>
</dbReference>
<evidence type="ECO:0000256" key="2">
    <source>
        <dbReference type="ARBA" id="ARBA00012438"/>
    </source>
</evidence>
<dbReference type="SUPFAM" id="SSF48452">
    <property type="entry name" value="TPR-like"/>
    <property type="match status" value="1"/>
</dbReference>
<keyword evidence="8" id="KW-1133">Transmembrane helix</keyword>
<dbReference type="CDD" id="cd17546">
    <property type="entry name" value="REC_hyHK_CKI1_RcsC-like"/>
    <property type="match status" value="1"/>
</dbReference>
<feature type="coiled-coil region" evidence="7">
    <location>
        <begin position="297"/>
        <end position="324"/>
    </location>
</feature>
<keyword evidence="7" id="KW-0175">Coiled coil</keyword>
<feature type="transmembrane region" description="Helical" evidence="8">
    <location>
        <begin position="272"/>
        <end position="291"/>
    </location>
</feature>
<protein>
    <recommendedName>
        <fullName evidence="2">histidine kinase</fullName>
        <ecNumber evidence="2">2.7.13.3</ecNumber>
    </recommendedName>
</protein>
<comment type="caution">
    <text evidence="11">The sequence shown here is derived from an EMBL/GenBank/DDBJ whole genome shotgun (WGS) entry which is preliminary data.</text>
</comment>
<feature type="repeat" description="TPR" evidence="6">
    <location>
        <begin position="154"/>
        <end position="187"/>
    </location>
</feature>
<keyword evidence="8" id="KW-0472">Membrane</keyword>
<dbReference type="InterPro" id="IPR003661">
    <property type="entry name" value="HisK_dim/P_dom"/>
</dbReference>
<dbReference type="PROSITE" id="PS50110">
    <property type="entry name" value="RESPONSE_REGULATORY"/>
    <property type="match status" value="1"/>
</dbReference>
<dbReference type="Pfam" id="PF02518">
    <property type="entry name" value="HATPase_c"/>
    <property type="match status" value="1"/>
</dbReference>
<gene>
    <name evidence="11" type="ORF">ENO10_01420</name>
</gene>
<evidence type="ECO:0000259" key="10">
    <source>
        <dbReference type="PROSITE" id="PS50110"/>
    </source>
</evidence>
<dbReference type="SMART" id="SM00388">
    <property type="entry name" value="HisKA"/>
    <property type="match status" value="1"/>
</dbReference>
<feature type="domain" description="Response regulatory" evidence="10">
    <location>
        <begin position="575"/>
        <end position="689"/>
    </location>
</feature>
<evidence type="ECO:0000256" key="7">
    <source>
        <dbReference type="SAM" id="Coils"/>
    </source>
</evidence>
<dbReference type="InterPro" id="IPR036097">
    <property type="entry name" value="HisK_dim/P_sf"/>
</dbReference>
<dbReference type="AlphaFoldDB" id="A0A7C2M7L6"/>
<dbReference type="PANTHER" id="PTHR45339">
    <property type="entry name" value="HYBRID SIGNAL TRANSDUCTION HISTIDINE KINASE J"/>
    <property type="match status" value="1"/>
</dbReference>
<dbReference type="InterPro" id="IPR001789">
    <property type="entry name" value="Sig_transdc_resp-reg_receiver"/>
</dbReference>
<keyword evidence="3 5" id="KW-0597">Phosphoprotein</keyword>
<name>A0A7C2M7L6_9FLAO</name>
<dbReference type="SUPFAM" id="SSF47384">
    <property type="entry name" value="Homodimeric domain of signal transducing histidine kinase"/>
    <property type="match status" value="1"/>
</dbReference>
<evidence type="ECO:0000256" key="1">
    <source>
        <dbReference type="ARBA" id="ARBA00000085"/>
    </source>
</evidence>
<dbReference type="EMBL" id="DSEE01000106">
    <property type="protein sequence ID" value="HER39859.1"/>
    <property type="molecule type" value="Genomic_DNA"/>
</dbReference>
<dbReference type="SMART" id="SM00028">
    <property type="entry name" value="TPR"/>
    <property type="match status" value="4"/>
</dbReference>
<dbReference type="Gene3D" id="1.10.287.130">
    <property type="match status" value="1"/>
</dbReference>
<keyword evidence="8" id="KW-0812">Transmembrane</keyword>
<evidence type="ECO:0000256" key="4">
    <source>
        <dbReference type="ARBA" id="ARBA00023012"/>
    </source>
</evidence>
<organism evidence="11">
    <name type="scientific">Salinimicrobium catena</name>
    <dbReference type="NCBI Taxonomy" id="390640"/>
    <lineage>
        <taxon>Bacteria</taxon>
        <taxon>Pseudomonadati</taxon>
        <taxon>Bacteroidota</taxon>
        <taxon>Flavobacteriia</taxon>
        <taxon>Flavobacteriales</taxon>
        <taxon>Flavobacteriaceae</taxon>
        <taxon>Salinimicrobium</taxon>
    </lineage>
</organism>
<dbReference type="Pfam" id="PF13181">
    <property type="entry name" value="TPR_8"/>
    <property type="match status" value="1"/>
</dbReference>
<evidence type="ECO:0000313" key="11">
    <source>
        <dbReference type="EMBL" id="HER39859.1"/>
    </source>
</evidence>
<dbReference type="PROSITE" id="PS50005">
    <property type="entry name" value="TPR"/>
    <property type="match status" value="1"/>
</dbReference>
<dbReference type="InterPro" id="IPR011990">
    <property type="entry name" value="TPR-like_helical_dom_sf"/>
</dbReference>
<dbReference type="FunFam" id="3.30.565.10:FF:000010">
    <property type="entry name" value="Sensor histidine kinase RcsC"/>
    <property type="match status" value="1"/>
</dbReference>
<dbReference type="SUPFAM" id="SSF55874">
    <property type="entry name" value="ATPase domain of HSP90 chaperone/DNA topoisomerase II/histidine kinase"/>
    <property type="match status" value="1"/>
</dbReference>
<evidence type="ECO:0000256" key="6">
    <source>
        <dbReference type="PROSITE-ProRule" id="PRU00339"/>
    </source>
</evidence>
<feature type="domain" description="Histidine kinase" evidence="9">
    <location>
        <begin position="331"/>
        <end position="551"/>
    </location>
</feature>
<dbReference type="GO" id="GO:0000155">
    <property type="term" value="F:phosphorelay sensor kinase activity"/>
    <property type="evidence" value="ECO:0007669"/>
    <property type="project" value="InterPro"/>
</dbReference>
<dbReference type="InterPro" id="IPR036890">
    <property type="entry name" value="HATPase_C_sf"/>
</dbReference>
<dbReference type="PROSITE" id="PS50109">
    <property type="entry name" value="HIS_KIN"/>
    <property type="match status" value="1"/>
</dbReference>
<dbReference type="Gene3D" id="3.30.565.10">
    <property type="entry name" value="Histidine kinase-like ATPase, C-terminal domain"/>
    <property type="match status" value="1"/>
</dbReference>
<dbReference type="Pfam" id="PF00512">
    <property type="entry name" value="HisKA"/>
    <property type="match status" value="1"/>
</dbReference>
<dbReference type="CDD" id="cd16922">
    <property type="entry name" value="HATPase_EvgS-ArcB-TorS-like"/>
    <property type="match status" value="1"/>
</dbReference>
<dbReference type="InterPro" id="IPR005467">
    <property type="entry name" value="His_kinase_dom"/>
</dbReference>
<dbReference type="InterPro" id="IPR004358">
    <property type="entry name" value="Sig_transdc_His_kin-like_C"/>
</dbReference>
<dbReference type="Proteomes" id="UP000885753">
    <property type="component" value="Unassembled WGS sequence"/>
</dbReference>
<keyword evidence="6" id="KW-0802">TPR repeat</keyword>
<dbReference type="EC" id="2.7.13.3" evidence="2"/>
<evidence type="ECO:0000259" key="9">
    <source>
        <dbReference type="PROSITE" id="PS50109"/>
    </source>
</evidence>
<dbReference type="Pfam" id="PF00072">
    <property type="entry name" value="Response_reg"/>
    <property type="match status" value="1"/>
</dbReference>
<dbReference type="InterPro" id="IPR019734">
    <property type="entry name" value="TPR_rpt"/>
</dbReference>
<evidence type="ECO:0000256" key="5">
    <source>
        <dbReference type="PROSITE-ProRule" id="PRU00169"/>
    </source>
</evidence>
<comment type="catalytic activity">
    <reaction evidence="1">
        <text>ATP + protein L-histidine = ADP + protein N-phospho-L-histidine.</text>
        <dbReference type="EC" id="2.7.13.3"/>
    </reaction>
</comment>
<dbReference type="Gene3D" id="3.40.50.2300">
    <property type="match status" value="1"/>
</dbReference>
<reference evidence="11" key="1">
    <citation type="journal article" date="2020" name="mSystems">
        <title>Genome- and Community-Level Interaction Insights into Carbon Utilization and Element Cycling Functions of Hydrothermarchaeota in Hydrothermal Sediment.</title>
        <authorList>
            <person name="Zhou Z."/>
            <person name="Liu Y."/>
            <person name="Xu W."/>
            <person name="Pan J."/>
            <person name="Luo Z.H."/>
            <person name="Li M."/>
        </authorList>
    </citation>
    <scope>NUCLEOTIDE SEQUENCE [LARGE SCALE GENOMIC DNA]</scope>
    <source>
        <strain evidence="11">SpSt-1235</strain>
    </source>
</reference>
<dbReference type="InterPro" id="IPR011006">
    <property type="entry name" value="CheY-like_superfamily"/>
</dbReference>
<dbReference type="InterPro" id="IPR003594">
    <property type="entry name" value="HATPase_dom"/>
</dbReference>
<proteinExistence type="predicted"/>
<evidence type="ECO:0000256" key="8">
    <source>
        <dbReference type="SAM" id="Phobius"/>
    </source>
</evidence>
<sequence length="694" mass="79898">MEAYDTYDYNNSIEYSWEVVKLAGTKDDYYNLHKGYNGLGVAYEVLEDTARARENYEKALHYAELTKNDTLLLNSYNNLGNIFSSNSKTIRRGLDFYEKAIEIAGRSMSAEDGITPILNIAWTFLENHDYNKAAPYLKRAWNLSKETGDKNFQSNLLTLYGMYHSGKEEYEESREHFRQSIEMAEKDSLLVEGSFAYEEYAKMLVKYGLFEEAYSALKEHQKYKEVLFQKEKNHQREAVYSRFETEKYKKDLAAAQREQKYKDEVIAKTRQITWVMIFSLIGLFLFLIFLFRNNRIRKKLIGELRDKNNELTAAKEEAERLSLLKTRFFSTVSHELRTPLYGVVGLTSLLLEENENEKQKEDLKSLKFSADYLLALINDVLQMNKMESNLVHLENGNFDLQELFSGIVKSFETTRNHNKNSISLEIDENIPRNLIGDSMRLSQVMMNLVGNAVKFTQNGKVWIKAELNNCDKKACSVRFEVGDTGPGIPKDKQQEIFEEFSQLQSNNYNYQGTGLGLPIVKKLLQLFNSEIHLESEEGKGSIFTFEIEFEKGAEEIIPQAAKRIQADVMGQQVKRALIVDDNRINQVVTRRILEQRDFECMVAGSGEEALSILKVETIDVVLMDVNMPGMNGMETTQEVRKFNPNVPIIALTAVEVGEMREEILSAGMNDIINKPYNIPEFFSTIFRNLLQPVA</sequence>
<evidence type="ECO:0000256" key="3">
    <source>
        <dbReference type="ARBA" id="ARBA00022553"/>
    </source>
</evidence>
<accession>A0A7C2M7L6</accession>
<dbReference type="CDD" id="cd00082">
    <property type="entry name" value="HisKA"/>
    <property type="match status" value="1"/>
</dbReference>
<dbReference type="SMART" id="SM00387">
    <property type="entry name" value="HATPase_c"/>
    <property type="match status" value="1"/>
</dbReference>
<dbReference type="Gene3D" id="1.25.40.10">
    <property type="entry name" value="Tetratricopeptide repeat domain"/>
    <property type="match status" value="2"/>
</dbReference>
<feature type="modified residue" description="4-aspartylphosphate" evidence="5">
    <location>
        <position position="624"/>
    </location>
</feature>